<name>A0A7I8K8Z7_SPIIN</name>
<dbReference type="Proteomes" id="UP000663760">
    <property type="component" value="Chromosome 4"/>
</dbReference>
<accession>A0A7I8K8Z7</accession>
<evidence type="ECO:0000313" key="2">
    <source>
        <dbReference type="EMBL" id="CAA7394052.1"/>
    </source>
</evidence>
<dbReference type="AlphaFoldDB" id="A0A7I8K8Z7"/>
<organism evidence="2 3">
    <name type="scientific">Spirodela intermedia</name>
    <name type="common">Intermediate duckweed</name>
    <dbReference type="NCBI Taxonomy" id="51605"/>
    <lineage>
        <taxon>Eukaryota</taxon>
        <taxon>Viridiplantae</taxon>
        <taxon>Streptophyta</taxon>
        <taxon>Embryophyta</taxon>
        <taxon>Tracheophyta</taxon>
        <taxon>Spermatophyta</taxon>
        <taxon>Magnoliopsida</taxon>
        <taxon>Liliopsida</taxon>
        <taxon>Araceae</taxon>
        <taxon>Lemnoideae</taxon>
        <taxon>Spirodela</taxon>
    </lineage>
</organism>
<feature type="compositionally biased region" description="Basic and acidic residues" evidence="1">
    <location>
        <begin position="1"/>
        <end position="15"/>
    </location>
</feature>
<evidence type="ECO:0000256" key="1">
    <source>
        <dbReference type="SAM" id="MobiDB-lite"/>
    </source>
</evidence>
<sequence length="22" mass="2532">MHDRGEESLEEERHQGPPRGQG</sequence>
<feature type="region of interest" description="Disordered" evidence="1">
    <location>
        <begin position="1"/>
        <end position="22"/>
    </location>
</feature>
<evidence type="ECO:0000313" key="3">
    <source>
        <dbReference type="Proteomes" id="UP000663760"/>
    </source>
</evidence>
<protein>
    <submittedName>
        <fullName evidence="2">Uncharacterized protein</fullName>
    </submittedName>
</protein>
<reference evidence="2" key="1">
    <citation type="submission" date="2020-02" db="EMBL/GenBank/DDBJ databases">
        <authorList>
            <person name="Scholz U."/>
            <person name="Mascher M."/>
            <person name="Fiebig A."/>
        </authorList>
    </citation>
    <scope>NUCLEOTIDE SEQUENCE</scope>
</reference>
<proteinExistence type="predicted"/>
<keyword evidence="3" id="KW-1185">Reference proteome</keyword>
<gene>
    <name evidence="2" type="ORF">SI8410_04004713</name>
</gene>
<dbReference type="EMBL" id="LR746267">
    <property type="protein sequence ID" value="CAA7394052.1"/>
    <property type="molecule type" value="Genomic_DNA"/>
</dbReference>